<evidence type="ECO:0000313" key="6">
    <source>
        <dbReference type="Proteomes" id="UP000199735"/>
    </source>
</evidence>
<dbReference type="GO" id="GO:0016020">
    <property type="term" value="C:membrane"/>
    <property type="evidence" value="ECO:0007669"/>
    <property type="project" value="TreeGrafter"/>
</dbReference>
<dbReference type="HOGENOM" id="CLU_021264_12_1_9"/>
<dbReference type="EMBL" id="CP008876">
    <property type="protein sequence ID" value="AIF65830.1"/>
    <property type="molecule type" value="Genomic_DNA"/>
</dbReference>
<keyword evidence="1" id="KW-0732">Signal</keyword>
<dbReference type="NCBIfam" id="TIGR02884">
    <property type="entry name" value="spore_pdaA"/>
    <property type="match status" value="1"/>
</dbReference>
<dbReference type="InterPro" id="IPR050248">
    <property type="entry name" value="Polysacc_deacetylase_ArnD"/>
</dbReference>
<feature type="chain" id="PRO_5038857758" evidence="1">
    <location>
        <begin position="21"/>
        <end position="263"/>
    </location>
</feature>
<evidence type="ECO:0000259" key="2">
    <source>
        <dbReference type="PROSITE" id="PS51677"/>
    </source>
</evidence>
<dbReference type="Pfam" id="PF01522">
    <property type="entry name" value="Polysacc_deac_1"/>
    <property type="match status" value="1"/>
</dbReference>
<reference evidence="4 6" key="2">
    <citation type="submission" date="2016-10" db="EMBL/GenBank/DDBJ databases">
        <authorList>
            <person name="Varghese N."/>
            <person name="Submissions S."/>
        </authorList>
    </citation>
    <scope>NUCLEOTIDE SEQUENCE [LARGE SCALE GENOMIC DNA]</scope>
    <source>
        <strain evidence="4 6">DSM 21619</strain>
    </source>
</reference>
<sequence length="263" mass="29940">MRWKSIMLLFCLLLVTPSFASAESPVSYGWGFVKSKDGSIPEVGKYGQLLDEYHSYYLDDSGEKTVYITFDNGYEQGYTGDILDVLKKHDVPAAFFITGHYVSSAPDLVKRMVDEGHIVGNHSYHHPDLTKVSKEKMQQELEMLEDAVAELTDQDDMHYLRAPRGTFSARSLKWSEDLGYTNVFWSLAYADWKTGEQKGWQYAYDQVMAQMHPGAVVLLHSVSEDNAVALEKLIIELKKQGYSFRTLDDLVKQDILPKAITQF</sequence>
<dbReference type="KEGG" id="tap:GZ22_03665"/>
<dbReference type="AlphaFoldDB" id="A0A075LGP8"/>
<dbReference type="Gene3D" id="3.20.20.370">
    <property type="entry name" value="Glycoside hydrolase/deacetylase"/>
    <property type="match status" value="1"/>
</dbReference>
<accession>A0A075LGP8</accession>
<name>A0A075LGP8_9BACI</name>
<dbReference type="CDD" id="cd10948">
    <property type="entry name" value="CE4_BsPdaA_like"/>
    <property type="match status" value="1"/>
</dbReference>
<dbReference type="GeneID" id="34221925"/>
<protein>
    <submittedName>
        <fullName evidence="4">Peptidoglycan-N-acetylmuramic acid deacetylase</fullName>
    </submittedName>
    <submittedName>
        <fullName evidence="3">Polysaccharide deacetylase</fullName>
    </submittedName>
</protein>
<evidence type="ECO:0000313" key="4">
    <source>
        <dbReference type="EMBL" id="SEO13095.1"/>
    </source>
</evidence>
<dbReference type="GO" id="GO:0005975">
    <property type="term" value="P:carbohydrate metabolic process"/>
    <property type="evidence" value="ECO:0007669"/>
    <property type="project" value="InterPro"/>
</dbReference>
<evidence type="ECO:0000313" key="5">
    <source>
        <dbReference type="Proteomes" id="UP000027980"/>
    </source>
</evidence>
<feature type="domain" description="NodB homology" evidence="2">
    <location>
        <begin position="64"/>
        <end position="245"/>
    </location>
</feature>
<dbReference type="OrthoDB" id="9812065at2"/>
<dbReference type="RefSeq" id="WP_038558713.1">
    <property type="nucleotide sequence ID" value="NZ_CP008876.1"/>
</dbReference>
<proteinExistence type="predicted"/>
<feature type="signal peptide" evidence="1">
    <location>
        <begin position="1"/>
        <end position="20"/>
    </location>
</feature>
<dbReference type="InterPro" id="IPR011330">
    <property type="entry name" value="Glyco_hydro/deAcase_b/a-brl"/>
</dbReference>
<dbReference type="EMBL" id="FOCD01000007">
    <property type="protein sequence ID" value="SEO13095.1"/>
    <property type="molecule type" value="Genomic_DNA"/>
</dbReference>
<dbReference type="Proteomes" id="UP000027980">
    <property type="component" value="Chromosome"/>
</dbReference>
<evidence type="ECO:0000256" key="1">
    <source>
        <dbReference type="SAM" id="SignalP"/>
    </source>
</evidence>
<dbReference type="InterPro" id="IPR014235">
    <property type="entry name" value="Spore_PdaA"/>
</dbReference>
<dbReference type="InterPro" id="IPR002509">
    <property type="entry name" value="NODB_dom"/>
</dbReference>
<dbReference type="PANTHER" id="PTHR10587">
    <property type="entry name" value="GLYCOSYL TRANSFERASE-RELATED"/>
    <property type="match status" value="1"/>
</dbReference>
<dbReference type="SUPFAM" id="SSF88713">
    <property type="entry name" value="Glycoside hydrolase/deacetylase"/>
    <property type="match status" value="1"/>
</dbReference>
<dbReference type="PROSITE" id="PS51677">
    <property type="entry name" value="NODB"/>
    <property type="match status" value="1"/>
</dbReference>
<accession>A0AAX2EK41</accession>
<reference evidence="3 5" key="1">
    <citation type="submission" date="2014-07" db="EMBL/GenBank/DDBJ databases">
        <title>Complete genome sequence of a moderately halophilic bacterium Terribacillus aidingensis MP602, isolated from Cryptomeria fortunei in Tianmu mountain in China.</title>
        <authorList>
            <person name="Wang Y."/>
            <person name="Lu P."/>
            <person name="Zhang L."/>
        </authorList>
    </citation>
    <scope>NUCLEOTIDE SEQUENCE [LARGE SCALE GENOMIC DNA]</scope>
    <source>
        <strain evidence="3 5">MP602</strain>
    </source>
</reference>
<dbReference type="PANTHER" id="PTHR10587:SF78">
    <property type="entry name" value="PEPTIDOGLYCAN-N-ACETYLMURAMIC ACID DEACETYLASE PDAA"/>
    <property type="match status" value="1"/>
</dbReference>
<organism evidence="3 5">
    <name type="scientific">Terribacillus saccharophilus</name>
    <dbReference type="NCBI Taxonomy" id="361277"/>
    <lineage>
        <taxon>Bacteria</taxon>
        <taxon>Bacillati</taxon>
        <taxon>Bacillota</taxon>
        <taxon>Bacilli</taxon>
        <taxon>Bacillales</taxon>
        <taxon>Bacillaceae</taxon>
        <taxon>Terribacillus</taxon>
    </lineage>
</organism>
<dbReference type="GO" id="GO:0016810">
    <property type="term" value="F:hydrolase activity, acting on carbon-nitrogen (but not peptide) bonds"/>
    <property type="evidence" value="ECO:0007669"/>
    <property type="project" value="InterPro"/>
</dbReference>
<evidence type="ECO:0000313" key="3">
    <source>
        <dbReference type="EMBL" id="AIF65830.1"/>
    </source>
</evidence>
<gene>
    <name evidence="3" type="ORF">GZ22_03665</name>
    <name evidence="4" type="ORF">SAMN04489762_3556</name>
</gene>
<dbReference type="Proteomes" id="UP000199735">
    <property type="component" value="Unassembled WGS sequence"/>
</dbReference>